<dbReference type="Gene3D" id="3.40.640.10">
    <property type="entry name" value="Type I PLP-dependent aspartate aminotransferase-like (Major domain)"/>
    <property type="match status" value="1"/>
</dbReference>
<proteinExistence type="predicted"/>
<dbReference type="KEGG" id="sen:SACE_2789"/>
<dbReference type="GO" id="GO:0030170">
    <property type="term" value="F:pyridoxal phosphate binding"/>
    <property type="evidence" value="ECO:0007669"/>
    <property type="project" value="InterPro"/>
</dbReference>
<dbReference type="eggNOG" id="COG4992">
    <property type="taxonomic scope" value="Bacteria"/>
</dbReference>
<evidence type="ECO:0000313" key="6">
    <source>
        <dbReference type="EMBL" id="CAM02070.1"/>
    </source>
</evidence>
<dbReference type="GO" id="GO:0042802">
    <property type="term" value="F:identical protein binding"/>
    <property type="evidence" value="ECO:0007669"/>
    <property type="project" value="TreeGrafter"/>
</dbReference>
<feature type="region of interest" description="Disordered" evidence="5">
    <location>
        <begin position="339"/>
        <end position="362"/>
    </location>
</feature>
<evidence type="ECO:0000256" key="5">
    <source>
        <dbReference type="SAM" id="MobiDB-lite"/>
    </source>
</evidence>
<evidence type="ECO:0000256" key="4">
    <source>
        <dbReference type="ARBA" id="ARBA00022898"/>
    </source>
</evidence>
<keyword evidence="4" id="KW-0663">Pyridoxal phosphate</keyword>
<dbReference type="EMBL" id="AM420293">
    <property type="protein sequence ID" value="CAM02070.1"/>
    <property type="molecule type" value="Genomic_DNA"/>
</dbReference>
<dbReference type="Proteomes" id="UP000006728">
    <property type="component" value="Chromosome"/>
</dbReference>
<dbReference type="STRING" id="405948.SACE_2789"/>
<reference evidence="6 7" key="1">
    <citation type="journal article" date="2007" name="Nat. Biotechnol.">
        <title>Complete genome sequence of the erythromycin-producing bacterium Saccharopolyspora erythraea NRRL23338.</title>
        <authorList>
            <person name="Oliynyk M."/>
            <person name="Samborskyy M."/>
            <person name="Lester J.B."/>
            <person name="Mironenko T."/>
            <person name="Scott N."/>
            <person name="Dickens S."/>
            <person name="Haydock S.F."/>
            <person name="Leadlay P.F."/>
        </authorList>
    </citation>
    <scope>NUCLEOTIDE SEQUENCE [LARGE SCALE GENOMIC DNA]</scope>
    <source>
        <strain evidence="7">ATCC 11635 / DSM 40517 / JCM 4748 / NBRC 13426 / NCIMB 8594 / NRRL 2338</strain>
    </source>
</reference>
<sequence length="605" mass="65379">MRVPNDALTSEVTVSITEHLVPAHPKLLSVDEAASLGQDTVAEIYRQHISPGQWTAFALLGFDRITIDHAEDVYYVDRSGRRILDFFGGFGAMALGHNHPRVLAVRRRFQEQQRHELALTLPSQYVAALSRNLATLAPEGLDRVMLYCSGSEAVEAALKLAERAQGPRRAKVAYARNSFHGKTIGALSVTDSEFYRGRFEVLPRRQAVPFGDAAALEELLRRERGIGVLILETVQGGAGVVLPPPGYLEQVRRLCDRYGVLWIADEVQCGVGRTGRFFAFEHAGVTPDIVTLAKALGGGKTAISAVLAGHEIHDRAYGGARNARPSTHRDDRGTAALRELDGGESDSARGTCDEHPLRPDPGAVQHVLRSRVGARYSRELLVAPVTTNGMRLLRGRDRELREPAVAFAAEGPALERPVADRRAQHVPHEDAFADAIARDPLAHIDDATADVGTLDARELESGTRPSGIDVVDGVEPARAALTGLSGDGPRIPPDPGVHVGVVDPGGGDLDQHLPALRVRNPHVGPVLEFVQSAMPGEQDGGHRRWQQEFGSLRRFSAAVDQTSALAACCEASSGRPRSAEAGWSGRVRFRPAPNSFSRRVTALRS</sequence>
<dbReference type="InterPro" id="IPR015421">
    <property type="entry name" value="PyrdxlP-dep_Trfase_major"/>
</dbReference>
<keyword evidence="3" id="KW-0808">Transferase</keyword>
<dbReference type="PROSITE" id="PS00600">
    <property type="entry name" value="AA_TRANSFER_CLASS_3"/>
    <property type="match status" value="1"/>
</dbReference>
<dbReference type="FunFam" id="3.40.640.10:FF:000004">
    <property type="entry name" value="Acetylornithine aminotransferase"/>
    <property type="match status" value="1"/>
</dbReference>
<dbReference type="GO" id="GO:0008483">
    <property type="term" value="F:transaminase activity"/>
    <property type="evidence" value="ECO:0007669"/>
    <property type="project" value="UniProtKB-KW"/>
</dbReference>
<dbReference type="AlphaFoldDB" id="A4FDE5"/>
<dbReference type="Pfam" id="PF00202">
    <property type="entry name" value="Aminotran_3"/>
    <property type="match status" value="1"/>
</dbReference>
<dbReference type="InterPro" id="IPR015424">
    <property type="entry name" value="PyrdxlP-dep_Trfase"/>
</dbReference>
<dbReference type="PANTHER" id="PTHR11986:SF79">
    <property type="entry name" value="ACETYLORNITHINE AMINOTRANSFERASE, MITOCHONDRIAL"/>
    <property type="match status" value="1"/>
</dbReference>
<gene>
    <name evidence="6" type="ordered locus">SACE_2789</name>
</gene>
<dbReference type="InterPro" id="IPR015422">
    <property type="entry name" value="PyrdxlP-dep_Trfase_small"/>
</dbReference>
<name>A4FDE5_SACEN</name>
<dbReference type="CDD" id="cd00610">
    <property type="entry name" value="OAT_like"/>
    <property type="match status" value="1"/>
</dbReference>
<organism evidence="6 7">
    <name type="scientific">Saccharopolyspora erythraea (strain ATCC 11635 / DSM 40517 / JCM 4748 / NBRC 13426 / NCIMB 8594 / NRRL 2338)</name>
    <dbReference type="NCBI Taxonomy" id="405948"/>
    <lineage>
        <taxon>Bacteria</taxon>
        <taxon>Bacillati</taxon>
        <taxon>Actinomycetota</taxon>
        <taxon>Actinomycetes</taxon>
        <taxon>Pseudonocardiales</taxon>
        <taxon>Pseudonocardiaceae</taxon>
        <taxon>Saccharopolyspora</taxon>
    </lineage>
</organism>
<evidence type="ECO:0000256" key="3">
    <source>
        <dbReference type="ARBA" id="ARBA00022679"/>
    </source>
</evidence>
<accession>A4FDE5</accession>
<dbReference type="InterPro" id="IPR005814">
    <property type="entry name" value="Aminotrans_3"/>
</dbReference>
<keyword evidence="7" id="KW-1185">Reference proteome</keyword>
<evidence type="ECO:0000313" key="7">
    <source>
        <dbReference type="Proteomes" id="UP000006728"/>
    </source>
</evidence>
<dbReference type="InterPro" id="IPR049704">
    <property type="entry name" value="Aminotrans_3_PPA_site"/>
</dbReference>
<dbReference type="SUPFAM" id="SSF53383">
    <property type="entry name" value="PLP-dependent transferases"/>
    <property type="match status" value="1"/>
</dbReference>
<keyword evidence="2 6" id="KW-0032">Aminotransferase</keyword>
<dbReference type="HOGENOM" id="CLU_451196_0_0_11"/>
<dbReference type="InterPro" id="IPR050103">
    <property type="entry name" value="Class-III_PLP-dep_AT"/>
</dbReference>
<dbReference type="Gene3D" id="3.90.1150.10">
    <property type="entry name" value="Aspartate Aminotransferase, domain 1"/>
    <property type="match status" value="1"/>
</dbReference>
<evidence type="ECO:0000256" key="2">
    <source>
        <dbReference type="ARBA" id="ARBA00022576"/>
    </source>
</evidence>
<evidence type="ECO:0000256" key="1">
    <source>
        <dbReference type="ARBA" id="ARBA00001933"/>
    </source>
</evidence>
<comment type="cofactor">
    <cofactor evidence="1">
        <name>pyridoxal 5'-phosphate</name>
        <dbReference type="ChEBI" id="CHEBI:597326"/>
    </cofactor>
</comment>
<protein>
    <submittedName>
        <fullName evidence="6">Acetylornithine aminotransferase</fullName>
    </submittedName>
</protein>
<dbReference type="PANTHER" id="PTHR11986">
    <property type="entry name" value="AMINOTRANSFERASE CLASS III"/>
    <property type="match status" value="1"/>
</dbReference>